<dbReference type="AlphaFoldDB" id="E6VZ73"/>
<sequence length="204" mass="22672">MSMTIDSTSLFPSGTTTVHKARGLIRTVSERALTMKPEKTEEELQLETSSIPTQRQLTHEEELRAQYLKNLLAQIMSMSEAQPTEEQKTRIRDIEKELEKITGVKMRSSLSNATEAMPAKTRQAEKAEEEEEKRKRERQMQGIDPLELKHMYRPDFSGAKDSESGTPMKMIRNAGAAAYQNALDSSSAGALLGDSPATGLSLLA</sequence>
<organism evidence="2 3">
    <name type="scientific">Pseudodesulfovibrio aespoeensis (strain ATCC 700646 / DSM 10631 / Aspo-2)</name>
    <name type="common">Desulfovibrio aespoeensis</name>
    <dbReference type="NCBI Taxonomy" id="643562"/>
    <lineage>
        <taxon>Bacteria</taxon>
        <taxon>Pseudomonadati</taxon>
        <taxon>Thermodesulfobacteriota</taxon>
        <taxon>Desulfovibrionia</taxon>
        <taxon>Desulfovibrionales</taxon>
        <taxon>Desulfovibrionaceae</taxon>
    </lineage>
</organism>
<reference evidence="2 3" key="2">
    <citation type="journal article" date="2014" name="Genome Announc.">
        <title>Complete Genome Sequence of the Subsurface, Mesophilic Sulfate-Reducing Bacterium Desulfovibrio aespoeensis Aspo-2.</title>
        <authorList>
            <person name="Pedersen K."/>
            <person name="Bengtsson A."/>
            <person name="Edlund J."/>
            <person name="Rabe L."/>
            <person name="Hazen T."/>
            <person name="Chakraborty R."/>
            <person name="Goodwin L."/>
            <person name="Shapiro N."/>
        </authorList>
    </citation>
    <scope>NUCLEOTIDE SEQUENCE [LARGE SCALE GENOMIC DNA]</scope>
    <source>
        <strain evidence="3">ATCC 700646 / DSM 10631 / Aspo-2</strain>
    </source>
</reference>
<feature type="compositionally biased region" description="Polar residues" evidence="1">
    <location>
        <begin position="46"/>
        <end position="56"/>
    </location>
</feature>
<reference evidence="3" key="1">
    <citation type="submission" date="2010-12" db="EMBL/GenBank/DDBJ databases">
        <title>Complete sequence of Desulfovibrio aespoeensis Aspo-2.</title>
        <authorList>
            <consortium name="US DOE Joint Genome Institute"/>
            <person name="Lucas S."/>
            <person name="Copeland A."/>
            <person name="Lapidus A."/>
            <person name="Cheng J.-F."/>
            <person name="Goodwin L."/>
            <person name="Pitluck S."/>
            <person name="Chertkov O."/>
            <person name="Misra M."/>
            <person name="Detter J.C."/>
            <person name="Han C."/>
            <person name="Tapia R."/>
            <person name="Land M."/>
            <person name="Hauser L."/>
            <person name="Kyrpides N."/>
            <person name="Ivanova N."/>
            <person name="Ovchinnikova G."/>
            <person name="Pedersen K."/>
            <person name="Jagevall S."/>
            <person name="Hazen T."/>
            <person name="Woyke T."/>
        </authorList>
    </citation>
    <scope>NUCLEOTIDE SEQUENCE [LARGE SCALE GENOMIC DNA]</scope>
    <source>
        <strain evidence="3">ATCC 700646 / DSM 10631 / Aspo-2</strain>
    </source>
</reference>
<protein>
    <submittedName>
        <fullName evidence="2">Uncharacterized protein</fullName>
    </submittedName>
</protein>
<evidence type="ECO:0000313" key="3">
    <source>
        <dbReference type="Proteomes" id="UP000002191"/>
    </source>
</evidence>
<gene>
    <name evidence="2" type="ordered locus">Daes_1837</name>
</gene>
<dbReference type="eggNOG" id="ENOG5032KNP">
    <property type="taxonomic scope" value="Bacteria"/>
</dbReference>
<dbReference type="RefSeq" id="WP_013514764.1">
    <property type="nucleotide sequence ID" value="NC_014844.1"/>
</dbReference>
<feature type="region of interest" description="Disordered" evidence="1">
    <location>
        <begin position="110"/>
        <end position="169"/>
    </location>
</feature>
<keyword evidence="3" id="KW-1185">Reference proteome</keyword>
<accession>E6VZ73</accession>
<dbReference type="HOGENOM" id="CLU_1341451_0_0_7"/>
<dbReference type="OrthoDB" id="5465316at2"/>
<feature type="compositionally biased region" description="Basic and acidic residues" evidence="1">
    <location>
        <begin position="146"/>
        <end position="163"/>
    </location>
</feature>
<name>E6VZ73_PSEA9</name>
<proteinExistence type="predicted"/>
<dbReference type="Proteomes" id="UP000002191">
    <property type="component" value="Chromosome"/>
</dbReference>
<evidence type="ECO:0000313" key="2">
    <source>
        <dbReference type="EMBL" id="ADU62849.1"/>
    </source>
</evidence>
<dbReference type="EMBL" id="CP002431">
    <property type="protein sequence ID" value="ADU62849.1"/>
    <property type="molecule type" value="Genomic_DNA"/>
</dbReference>
<evidence type="ECO:0000256" key="1">
    <source>
        <dbReference type="SAM" id="MobiDB-lite"/>
    </source>
</evidence>
<feature type="region of interest" description="Disordered" evidence="1">
    <location>
        <begin position="38"/>
        <end position="58"/>
    </location>
</feature>
<dbReference type="KEGG" id="das:Daes_1837"/>